<dbReference type="eggNOG" id="ENOG5032GW0">
    <property type="taxonomic scope" value="Bacteria"/>
</dbReference>
<reference evidence="3 4" key="1">
    <citation type="journal article" date="2011" name="J. Bacteriol.">
        <title>Genome sequence of the mercury-methylating and pleomorphic Desulfovibrio africanus Strain Walvis Bay.</title>
        <authorList>
            <person name="Brown S.D."/>
            <person name="Wall J.D."/>
            <person name="Kucken A.M."/>
            <person name="Gilmour C.C."/>
            <person name="Podar M."/>
            <person name="Brandt C.C."/>
            <person name="Teshima H."/>
            <person name="Detter J.C."/>
            <person name="Han C.S."/>
            <person name="Land M.L."/>
            <person name="Lucas S."/>
            <person name="Han J."/>
            <person name="Pennacchio L."/>
            <person name="Nolan M."/>
            <person name="Pitluck S."/>
            <person name="Woyke T."/>
            <person name="Goodwin L."/>
            <person name="Palumbo A.V."/>
            <person name="Elias D.A."/>
        </authorList>
    </citation>
    <scope>NUCLEOTIDE SEQUENCE [LARGE SCALE GENOMIC DNA]</scope>
    <source>
        <strain evidence="3 4">Walvis Bay</strain>
    </source>
</reference>
<dbReference type="STRING" id="690850.Desaf_3540"/>
<dbReference type="Proteomes" id="UP000007844">
    <property type="component" value="Chromosome"/>
</dbReference>
<dbReference type="Gene3D" id="3.10.129.140">
    <property type="entry name" value="Helicobacter TNF-alpha-Inducing protein"/>
    <property type="match status" value="1"/>
</dbReference>
<protein>
    <submittedName>
        <fullName evidence="3">Putative lipoprotein</fullName>
    </submittedName>
</protein>
<keyword evidence="4" id="KW-1185">Reference proteome</keyword>
<evidence type="ECO:0000313" key="3">
    <source>
        <dbReference type="EMBL" id="EGJ51821.1"/>
    </source>
</evidence>
<dbReference type="KEGG" id="daf:Desaf_3540"/>
<organism evidence="3 4">
    <name type="scientific">Desulfocurvibacter africanus subsp. africanus str. Walvis Bay</name>
    <dbReference type="NCBI Taxonomy" id="690850"/>
    <lineage>
        <taxon>Bacteria</taxon>
        <taxon>Pseudomonadati</taxon>
        <taxon>Thermodesulfobacteriota</taxon>
        <taxon>Desulfovibrionia</taxon>
        <taxon>Desulfovibrionales</taxon>
        <taxon>Desulfovibrionaceae</taxon>
        <taxon>Desulfocurvibacter</taxon>
    </lineage>
</organism>
<name>F3YY45_DESAF</name>
<dbReference type="InterPro" id="IPR024952">
    <property type="entry name" value="LPP20-like_dom"/>
</dbReference>
<dbReference type="Pfam" id="PF02169">
    <property type="entry name" value="LPP20"/>
    <property type="match status" value="1"/>
</dbReference>
<dbReference type="EMBL" id="CP003221">
    <property type="protein sequence ID" value="EGJ51821.1"/>
    <property type="molecule type" value="Genomic_DNA"/>
</dbReference>
<accession>F3YY45</accession>
<gene>
    <name evidence="3" type="ORF">Desaf_3540</name>
</gene>
<dbReference type="RefSeq" id="WP_014261435.1">
    <property type="nucleotide sequence ID" value="NC_016629.1"/>
</dbReference>
<feature type="domain" description="Lipoprotein LPP20-like" evidence="2">
    <location>
        <begin position="42"/>
        <end position="147"/>
    </location>
</feature>
<keyword evidence="1" id="KW-0732">Signal</keyword>
<proteinExistence type="predicted"/>
<feature type="signal peptide" evidence="1">
    <location>
        <begin position="1"/>
        <end position="21"/>
    </location>
</feature>
<dbReference type="AlphaFoldDB" id="F3YY45"/>
<evidence type="ECO:0000313" key="4">
    <source>
        <dbReference type="Proteomes" id="UP000007844"/>
    </source>
</evidence>
<evidence type="ECO:0000256" key="1">
    <source>
        <dbReference type="SAM" id="SignalP"/>
    </source>
</evidence>
<evidence type="ECO:0000259" key="2">
    <source>
        <dbReference type="Pfam" id="PF02169"/>
    </source>
</evidence>
<feature type="chain" id="PRO_5003303281" evidence="1">
    <location>
        <begin position="22"/>
        <end position="194"/>
    </location>
</feature>
<dbReference type="HOGENOM" id="CLU_121836_1_0_7"/>
<sequence length="194" mass="20753" precursor="true">MNLCKALIVLFTLALIAGCAATEEKAADAPIAGDAGVLAGAPQWVFNPEREGLITEIGSAPKSLGGFQAQRTEALGNARDALARLLSVKVQNSLKNFSQQTGVGDDQTMDKVVVSTSNQLAKVELNGAGQKELWIGKDGTMYVLVALESDKVAAAMKKLAVSSFKNENALWQQFQAQKAQDQLSLEIEKEFNKQ</sequence>
<keyword evidence="3" id="KW-0449">Lipoprotein</keyword>
<dbReference type="PROSITE" id="PS51257">
    <property type="entry name" value="PROKAR_LIPOPROTEIN"/>
    <property type="match status" value="1"/>
</dbReference>